<dbReference type="Proteomes" id="UP000005045">
    <property type="component" value="Unassembled WGS sequence"/>
</dbReference>
<dbReference type="EMBL" id="ABLD01000020">
    <property type="protein sequence ID" value="EDT08150.1"/>
    <property type="molecule type" value="Genomic_DNA"/>
</dbReference>
<dbReference type="RefSeq" id="WP_006051647.1">
    <property type="nucleotide sequence ID" value="NZ_CADIKA010000008.1"/>
</dbReference>
<sequence>MELLSTLVPSLRGLVWEFRKSVVAAGYELITIADDIEVVLLTAEEPGSTFELEGRLRGIAARIVVALEYGVSLCDIAVVAESSS</sequence>
<evidence type="ECO:0000313" key="2">
    <source>
        <dbReference type="Proteomes" id="UP000005045"/>
    </source>
</evidence>
<comment type="caution">
    <text evidence="1">The sequence shown here is derived from an EMBL/GenBank/DDBJ whole genome shotgun (WGS) entry which is preliminary data.</text>
</comment>
<gene>
    <name evidence="1" type="ORF">BgramDRAFT_5076</name>
</gene>
<protein>
    <submittedName>
        <fullName evidence="1">Uncharacterized protein</fullName>
    </submittedName>
</protein>
<name>B1G6T0_PARG4</name>
<proteinExistence type="predicted"/>
<accession>B1G6T0</accession>
<keyword evidence="2" id="KW-1185">Reference proteome</keyword>
<dbReference type="AlphaFoldDB" id="B1G6T0"/>
<evidence type="ECO:0000313" key="1">
    <source>
        <dbReference type="EMBL" id="EDT08150.1"/>
    </source>
</evidence>
<organism evidence="1 2">
    <name type="scientific">Paraburkholderia graminis (strain ATCC 700544 / DSM 17151 / LMG 18924 / NCIMB 13744 / C4D1M)</name>
    <dbReference type="NCBI Taxonomy" id="396598"/>
    <lineage>
        <taxon>Bacteria</taxon>
        <taxon>Pseudomonadati</taxon>
        <taxon>Pseudomonadota</taxon>
        <taxon>Betaproteobacteria</taxon>
        <taxon>Burkholderiales</taxon>
        <taxon>Burkholderiaceae</taxon>
        <taxon>Paraburkholderia</taxon>
    </lineage>
</organism>
<reference evidence="1 2" key="1">
    <citation type="submission" date="2008-03" db="EMBL/GenBank/DDBJ databases">
        <title>Sequencing of the draft genome and assembly of Burkholderia graminis C4D1M.</title>
        <authorList>
            <consortium name="US DOE Joint Genome Institute (JGI-PGF)"/>
            <person name="Copeland A."/>
            <person name="Lucas S."/>
            <person name="Lapidus A."/>
            <person name="Glavina del Rio T."/>
            <person name="Dalin E."/>
            <person name="Tice H."/>
            <person name="Bruce D."/>
            <person name="Goodwin L."/>
            <person name="Pitluck S."/>
            <person name="Larimer F."/>
            <person name="Land M.L."/>
            <person name="Hauser L."/>
            <person name="Tiedje J."/>
            <person name="Richardson P."/>
        </authorList>
    </citation>
    <scope>NUCLEOTIDE SEQUENCE [LARGE SCALE GENOMIC DNA]</scope>
    <source>
        <strain evidence="2">ATCC 700544 / DSM 17151 / LMG 18924 / NCIMB 13744 / C4D1M</strain>
    </source>
</reference>